<dbReference type="HOGENOM" id="CLU_2288118_0_0_6"/>
<accession>Q65WP1</accession>
<dbReference type="STRING" id="221988.MS0012"/>
<gene>
    <name evidence="1" type="ordered locus">MS0012</name>
</gene>
<dbReference type="EMBL" id="AE016827">
    <property type="protein sequence ID" value="AAU36619.1"/>
    <property type="molecule type" value="Genomic_DNA"/>
</dbReference>
<sequence>MILNYLCSALSKNKDILSNIINKRGFMMKKLLTICVITTILAACSMPNGRSKPQEGNMQIEEALKACQQAMTSNSTREDFDACMLKKGFERPANKNQPKAN</sequence>
<dbReference type="Proteomes" id="UP000000607">
    <property type="component" value="Chromosome"/>
</dbReference>
<evidence type="ECO:0000313" key="2">
    <source>
        <dbReference type="Proteomes" id="UP000000607"/>
    </source>
</evidence>
<name>Q65WP1_MANSM</name>
<dbReference type="AlphaFoldDB" id="Q65WP1"/>
<evidence type="ECO:0000313" key="1">
    <source>
        <dbReference type="EMBL" id="AAU36619.1"/>
    </source>
</evidence>
<reference evidence="1 2" key="1">
    <citation type="journal article" date="2004" name="Nat. Biotechnol.">
        <title>The genome sequence of the capnophilic rumen bacterium Mannheimia succiniciproducens.</title>
        <authorList>
            <person name="Hong S.H."/>
            <person name="Kim J.S."/>
            <person name="Lee S.Y."/>
            <person name="In Y.H."/>
            <person name="Choi S.S."/>
            <person name="Rih J.-K."/>
            <person name="Kim C.H."/>
            <person name="Jeong H."/>
            <person name="Hur C.G."/>
            <person name="Kim J.J."/>
        </authorList>
    </citation>
    <scope>NUCLEOTIDE SEQUENCE [LARGE SCALE GENOMIC DNA]</scope>
    <source>
        <strain evidence="2">KCTC 0769BP / MBEL55E</strain>
    </source>
</reference>
<protein>
    <submittedName>
        <fullName evidence="1">Uncharacterized protein</fullName>
    </submittedName>
</protein>
<dbReference type="eggNOG" id="ENOG502ZJZF">
    <property type="taxonomic scope" value="Bacteria"/>
</dbReference>
<proteinExistence type="predicted"/>
<organism evidence="1 2">
    <name type="scientific">Mannheimia succiniciproducens (strain KCTC 0769BP / MBEL55E)</name>
    <dbReference type="NCBI Taxonomy" id="221988"/>
    <lineage>
        <taxon>Bacteria</taxon>
        <taxon>Pseudomonadati</taxon>
        <taxon>Pseudomonadota</taxon>
        <taxon>Gammaproteobacteria</taxon>
        <taxon>Pasteurellales</taxon>
        <taxon>Pasteurellaceae</taxon>
        <taxon>Basfia</taxon>
    </lineage>
</organism>
<keyword evidence="2" id="KW-1185">Reference proteome</keyword>
<dbReference type="KEGG" id="msu:MS0012"/>